<dbReference type="AlphaFoldDB" id="A0AAE1QEG2"/>
<sequence length="79" mass="9437">MAEYQLLKDYAELGQNLGFTGDELKQFVSELHNQERQRRIELREEDQARREDEELMLKVKLQIEKAKLDIVHVQARDPI</sequence>
<proteinExistence type="predicted"/>
<name>A0AAE1QEG2_9EUCA</name>
<gene>
    <name evidence="1" type="ORF">Pmani_004309</name>
</gene>
<reference evidence="1" key="1">
    <citation type="submission" date="2023-11" db="EMBL/GenBank/DDBJ databases">
        <title>Genome assemblies of two species of porcelain crab, Petrolisthes cinctipes and Petrolisthes manimaculis (Anomura: Porcellanidae).</title>
        <authorList>
            <person name="Angst P."/>
        </authorList>
    </citation>
    <scope>NUCLEOTIDE SEQUENCE</scope>
    <source>
        <strain evidence="1">PB745_02</strain>
        <tissue evidence="1">Gill</tissue>
    </source>
</reference>
<organism evidence="1 2">
    <name type="scientific">Petrolisthes manimaculis</name>
    <dbReference type="NCBI Taxonomy" id="1843537"/>
    <lineage>
        <taxon>Eukaryota</taxon>
        <taxon>Metazoa</taxon>
        <taxon>Ecdysozoa</taxon>
        <taxon>Arthropoda</taxon>
        <taxon>Crustacea</taxon>
        <taxon>Multicrustacea</taxon>
        <taxon>Malacostraca</taxon>
        <taxon>Eumalacostraca</taxon>
        <taxon>Eucarida</taxon>
        <taxon>Decapoda</taxon>
        <taxon>Pleocyemata</taxon>
        <taxon>Anomura</taxon>
        <taxon>Galatheoidea</taxon>
        <taxon>Porcellanidae</taxon>
        <taxon>Petrolisthes</taxon>
    </lineage>
</organism>
<comment type="caution">
    <text evidence="1">The sequence shown here is derived from an EMBL/GenBank/DDBJ whole genome shotgun (WGS) entry which is preliminary data.</text>
</comment>
<dbReference type="EMBL" id="JAWZYT010000298">
    <property type="protein sequence ID" value="KAK4325156.1"/>
    <property type="molecule type" value="Genomic_DNA"/>
</dbReference>
<evidence type="ECO:0000313" key="2">
    <source>
        <dbReference type="Proteomes" id="UP001292094"/>
    </source>
</evidence>
<protein>
    <submittedName>
        <fullName evidence="1">Uncharacterized protein</fullName>
    </submittedName>
</protein>
<evidence type="ECO:0000313" key="1">
    <source>
        <dbReference type="EMBL" id="KAK4325156.1"/>
    </source>
</evidence>
<accession>A0AAE1QEG2</accession>
<keyword evidence="2" id="KW-1185">Reference proteome</keyword>
<dbReference type="Proteomes" id="UP001292094">
    <property type="component" value="Unassembled WGS sequence"/>
</dbReference>